<dbReference type="Gene3D" id="1.25.40.20">
    <property type="entry name" value="Ankyrin repeat-containing domain"/>
    <property type="match status" value="1"/>
</dbReference>
<feature type="domain" description="PGG" evidence="9">
    <location>
        <begin position="269"/>
        <end position="375"/>
    </location>
</feature>
<evidence type="ECO:0000256" key="7">
    <source>
        <dbReference type="PROSITE-ProRule" id="PRU00023"/>
    </source>
</evidence>
<accession>A0A5J9UV02</accession>
<dbReference type="Gramene" id="TVU27426">
    <property type="protein sequence ID" value="TVU27426"/>
    <property type="gene ID" value="EJB05_30035"/>
</dbReference>
<feature type="transmembrane region" description="Helical" evidence="8">
    <location>
        <begin position="312"/>
        <end position="337"/>
    </location>
</feature>
<dbReference type="PANTHER" id="PTHR24186:SF54">
    <property type="entry name" value="PGG DOMAIN-CONTAINING PROTEIN"/>
    <property type="match status" value="1"/>
</dbReference>
<evidence type="ECO:0000256" key="4">
    <source>
        <dbReference type="ARBA" id="ARBA00022989"/>
    </source>
</evidence>
<dbReference type="GO" id="GO:0005886">
    <property type="term" value="C:plasma membrane"/>
    <property type="evidence" value="ECO:0007669"/>
    <property type="project" value="TreeGrafter"/>
</dbReference>
<evidence type="ECO:0000313" key="11">
    <source>
        <dbReference type="Proteomes" id="UP000324897"/>
    </source>
</evidence>
<evidence type="ECO:0000259" key="9">
    <source>
        <dbReference type="Pfam" id="PF13962"/>
    </source>
</evidence>
<dbReference type="InterPro" id="IPR026961">
    <property type="entry name" value="PGG_dom"/>
</dbReference>
<dbReference type="EMBL" id="RWGY01000013">
    <property type="protein sequence ID" value="TVU27426.1"/>
    <property type="molecule type" value="Genomic_DNA"/>
</dbReference>
<dbReference type="InterPro" id="IPR002110">
    <property type="entry name" value="Ankyrin_rpt"/>
</dbReference>
<organism evidence="10 11">
    <name type="scientific">Eragrostis curvula</name>
    <name type="common">weeping love grass</name>
    <dbReference type="NCBI Taxonomy" id="38414"/>
    <lineage>
        <taxon>Eukaryota</taxon>
        <taxon>Viridiplantae</taxon>
        <taxon>Streptophyta</taxon>
        <taxon>Embryophyta</taxon>
        <taxon>Tracheophyta</taxon>
        <taxon>Spermatophyta</taxon>
        <taxon>Magnoliopsida</taxon>
        <taxon>Liliopsida</taxon>
        <taxon>Poales</taxon>
        <taxon>Poaceae</taxon>
        <taxon>PACMAD clade</taxon>
        <taxon>Chloridoideae</taxon>
        <taxon>Eragrostideae</taxon>
        <taxon>Eragrostidinae</taxon>
        <taxon>Eragrostis</taxon>
    </lineage>
</organism>
<feature type="repeat" description="ANK" evidence="7">
    <location>
        <begin position="55"/>
        <end position="87"/>
    </location>
</feature>
<dbReference type="SUPFAM" id="SSF48403">
    <property type="entry name" value="Ankyrin repeat"/>
    <property type="match status" value="1"/>
</dbReference>
<keyword evidence="6 8" id="KW-0472">Membrane</keyword>
<protein>
    <recommendedName>
        <fullName evidence="9">PGG domain-containing protein</fullName>
    </recommendedName>
</protein>
<dbReference type="OrthoDB" id="687995at2759"/>
<keyword evidence="5 7" id="KW-0040">ANK repeat</keyword>
<dbReference type="Pfam" id="PF12796">
    <property type="entry name" value="Ank_2"/>
    <property type="match status" value="1"/>
</dbReference>
<name>A0A5J9UV02_9POAL</name>
<evidence type="ECO:0000256" key="3">
    <source>
        <dbReference type="ARBA" id="ARBA00022737"/>
    </source>
</evidence>
<evidence type="ECO:0000256" key="2">
    <source>
        <dbReference type="ARBA" id="ARBA00022692"/>
    </source>
</evidence>
<keyword evidence="3" id="KW-0677">Repeat</keyword>
<evidence type="ECO:0000313" key="10">
    <source>
        <dbReference type="EMBL" id="TVU27426.1"/>
    </source>
</evidence>
<dbReference type="PROSITE" id="PS50297">
    <property type="entry name" value="ANK_REP_REGION"/>
    <property type="match status" value="1"/>
</dbReference>
<dbReference type="PROSITE" id="PS50088">
    <property type="entry name" value="ANK_REPEAT"/>
    <property type="match status" value="1"/>
</dbReference>
<sequence length="425" mass="46889">MGDAKHLEHQTRRMLFGITPQGNSCLHISAAHGHEQFCKDAVALDPSLLEAVNAEGETPLLTAVRYGHVSLARVLVDLCRNHESRNTAMRAQDDAGCNVLHHAIRSGHREFALELIAAEPALSRAVNQYNESPLFIAAARDFTDVCDKLLKIHDSAHSGHCNNNALHAAVNNGNSDAPYSPCWTGYTVLHQAVLSVQPEFVEFIIGTPQLRKVVNMRDPHGSTALHNEVSMLLLQANPKDAGYIHNVYMYARNIVTDASRKDAKSLTQTYTSNTSLVAILIATITFAAAFTLPGGYSSDAGSEGLPIMARKSAFQAFLISDTLAMCSSLSVAFICIIARWGDFEFLLYYRSVTKKLMWFAYMATTTAFATGLYTVVAPRLQWLAVAICVLSVFLPVFTYLLGKWPILKLRYRLGRTFKSEFLDMV</sequence>
<evidence type="ECO:0000256" key="1">
    <source>
        <dbReference type="ARBA" id="ARBA00004141"/>
    </source>
</evidence>
<feature type="non-terminal residue" evidence="10">
    <location>
        <position position="1"/>
    </location>
</feature>
<evidence type="ECO:0000256" key="6">
    <source>
        <dbReference type="ARBA" id="ARBA00023136"/>
    </source>
</evidence>
<keyword evidence="11" id="KW-1185">Reference proteome</keyword>
<comment type="subcellular location">
    <subcellularLocation>
        <location evidence="1">Membrane</location>
        <topology evidence="1">Multi-pass membrane protein</topology>
    </subcellularLocation>
</comment>
<proteinExistence type="predicted"/>
<dbReference type="AlphaFoldDB" id="A0A5J9UV02"/>
<feature type="transmembrane region" description="Helical" evidence="8">
    <location>
        <begin position="270"/>
        <end position="292"/>
    </location>
</feature>
<dbReference type="Proteomes" id="UP000324897">
    <property type="component" value="Chromosome 2"/>
</dbReference>
<keyword evidence="4 8" id="KW-1133">Transmembrane helix</keyword>
<evidence type="ECO:0000256" key="8">
    <source>
        <dbReference type="SAM" id="Phobius"/>
    </source>
</evidence>
<evidence type="ECO:0000256" key="5">
    <source>
        <dbReference type="ARBA" id="ARBA00023043"/>
    </source>
</evidence>
<dbReference type="SMART" id="SM00248">
    <property type="entry name" value="ANK"/>
    <property type="match status" value="5"/>
</dbReference>
<keyword evidence="2 8" id="KW-0812">Transmembrane</keyword>
<feature type="transmembrane region" description="Helical" evidence="8">
    <location>
        <begin position="358"/>
        <end position="376"/>
    </location>
</feature>
<gene>
    <name evidence="10" type="ORF">EJB05_30035</name>
</gene>
<dbReference type="PANTHER" id="PTHR24186">
    <property type="entry name" value="PROTEIN PHOSPHATASE 1 REGULATORY SUBUNIT"/>
    <property type="match status" value="1"/>
</dbReference>
<reference evidence="10 11" key="1">
    <citation type="journal article" date="2019" name="Sci. Rep.">
        <title>A high-quality genome of Eragrostis curvula grass provides insights into Poaceae evolution and supports new strategies to enhance forage quality.</title>
        <authorList>
            <person name="Carballo J."/>
            <person name="Santos B.A.C.M."/>
            <person name="Zappacosta D."/>
            <person name="Garbus I."/>
            <person name="Selva J.P."/>
            <person name="Gallo C.A."/>
            <person name="Diaz A."/>
            <person name="Albertini E."/>
            <person name="Caccamo M."/>
            <person name="Echenique V."/>
        </authorList>
    </citation>
    <scope>NUCLEOTIDE SEQUENCE [LARGE SCALE GENOMIC DNA]</scope>
    <source>
        <strain evidence="11">cv. Victoria</strain>
        <tissue evidence="10">Leaf</tissue>
    </source>
</reference>
<feature type="transmembrane region" description="Helical" evidence="8">
    <location>
        <begin position="382"/>
        <end position="402"/>
    </location>
</feature>
<comment type="caution">
    <text evidence="10">The sequence shown here is derived from an EMBL/GenBank/DDBJ whole genome shotgun (WGS) entry which is preliminary data.</text>
</comment>
<dbReference type="InterPro" id="IPR036770">
    <property type="entry name" value="Ankyrin_rpt-contain_sf"/>
</dbReference>
<dbReference type="Pfam" id="PF13962">
    <property type="entry name" value="PGG"/>
    <property type="match status" value="1"/>
</dbReference>